<keyword evidence="2" id="KW-1185">Reference proteome</keyword>
<evidence type="ECO:0000313" key="1">
    <source>
        <dbReference type="EMBL" id="KAK0725966.1"/>
    </source>
</evidence>
<protein>
    <submittedName>
        <fullName evidence="1">Uncharacterized protein</fullName>
    </submittedName>
</protein>
<sequence length="228" mass="25692">MFGSPLANPVFFRLAAFRDDDIAHHAEPLTRTPALCHRKMKIETISSTIPARQHQFLLREDHDKNATPRQQRVIDRAEPSEPNKFAQTSPICISKRPWQPKEGRGCLAVRLRALSTESQTSPSPPPPPHTCAALHFTTPRPICSKQGFPGYNAEGPVPHWGSIIPPQRLVRPTFAMDWPEFRKRAQSHQPRHATLPPAPPYIEWQTWDTPHDNHIGCDMATRGGPLQG</sequence>
<dbReference type="AlphaFoldDB" id="A0AA40B1I4"/>
<name>A0AA40B1I4_9PEZI</name>
<reference evidence="1" key="1">
    <citation type="submission" date="2023-06" db="EMBL/GenBank/DDBJ databases">
        <title>Genome-scale phylogeny and comparative genomics of the fungal order Sordariales.</title>
        <authorList>
            <consortium name="Lawrence Berkeley National Laboratory"/>
            <person name="Hensen N."/>
            <person name="Bonometti L."/>
            <person name="Westerberg I."/>
            <person name="Brannstrom I.O."/>
            <person name="Guillou S."/>
            <person name="Cros-Aarteil S."/>
            <person name="Calhoun S."/>
            <person name="Haridas S."/>
            <person name="Kuo A."/>
            <person name="Mondo S."/>
            <person name="Pangilinan J."/>
            <person name="Riley R."/>
            <person name="Labutti K."/>
            <person name="Andreopoulos B."/>
            <person name="Lipzen A."/>
            <person name="Chen C."/>
            <person name="Yanf M."/>
            <person name="Daum C."/>
            <person name="Ng V."/>
            <person name="Clum A."/>
            <person name="Steindorff A."/>
            <person name="Ohm R."/>
            <person name="Martin F."/>
            <person name="Silar P."/>
            <person name="Natvig D."/>
            <person name="Lalanne C."/>
            <person name="Gautier V."/>
            <person name="Ament-Velasquez S.L."/>
            <person name="Kruys A."/>
            <person name="Hutchinson M.I."/>
            <person name="Powell A.J."/>
            <person name="Barry K."/>
            <person name="Miller A.N."/>
            <person name="Grigoriev I.V."/>
            <person name="Debuchy R."/>
            <person name="Gladieux P."/>
            <person name="Thoren M.H."/>
            <person name="Johannesson H."/>
        </authorList>
    </citation>
    <scope>NUCLEOTIDE SEQUENCE</scope>
    <source>
        <strain evidence="1">SMH4607-1</strain>
    </source>
</reference>
<dbReference type="EMBL" id="JAUKUA010000002">
    <property type="protein sequence ID" value="KAK0725966.1"/>
    <property type="molecule type" value="Genomic_DNA"/>
</dbReference>
<organism evidence="1 2">
    <name type="scientific">Lasiosphaeris hirsuta</name>
    <dbReference type="NCBI Taxonomy" id="260670"/>
    <lineage>
        <taxon>Eukaryota</taxon>
        <taxon>Fungi</taxon>
        <taxon>Dikarya</taxon>
        <taxon>Ascomycota</taxon>
        <taxon>Pezizomycotina</taxon>
        <taxon>Sordariomycetes</taxon>
        <taxon>Sordariomycetidae</taxon>
        <taxon>Sordariales</taxon>
        <taxon>Lasiosphaeriaceae</taxon>
        <taxon>Lasiosphaeris</taxon>
    </lineage>
</organism>
<accession>A0AA40B1I4</accession>
<gene>
    <name evidence="1" type="ORF">B0H67DRAFT_144069</name>
</gene>
<dbReference type="Proteomes" id="UP001172102">
    <property type="component" value="Unassembled WGS sequence"/>
</dbReference>
<proteinExistence type="predicted"/>
<comment type="caution">
    <text evidence="1">The sequence shown here is derived from an EMBL/GenBank/DDBJ whole genome shotgun (WGS) entry which is preliminary data.</text>
</comment>
<evidence type="ECO:0000313" key="2">
    <source>
        <dbReference type="Proteomes" id="UP001172102"/>
    </source>
</evidence>